<dbReference type="PANTHER" id="PTHR43850">
    <property type="entry name" value="ABC TRANSPORTER ATP-BINDING PROTEIN MA_4021-RELATED"/>
    <property type="match status" value="1"/>
</dbReference>
<dbReference type="GO" id="GO:0005524">
    <property type="term" value="F:ATP binding"/>
    <property type="evidence" value="ECO:0007669"/>
    <property type="project" value="InterPro"/>
</dbReference>
<proteinExistence type="predicted"/>
<evidence type="ECO:0000313" key="2">
    <source>
        <dbReference type="EMBL" id="MBE9390759.1"/>
    </source>
</evidence>
<dbReference type="Proteomes" id="UP000652307">
    <property type="component" value="Unassembled WGS sequence"/>
</dbReference>
<dbReference type="AlphaFoldDB" id="A0A843AGM8"/>
<protein>
    <recommendedName>
        <fullName evidence="1">ABC transporter domain-containing protein</fullName>
    </recommendedName>
</protein>
<comment type="caution">
    <text evidence="2">The sequence shown here is derived from an EMBL/GenBank/DDBJ whole genome shotgun (WGS) entry which is preliminary data.</text>
</comment>
<dbReference type="InterPro" id="IPR003439">
    <property type="entry name" value="ABC_transporter-like_ATP-bd"/>
</dbReference>
<dbReference type="GO" id="GO:0016887">
    <property type="term" value="F:ATP hydrolysis activity"/>
    <property type="evidence" value="ECO:0007669"/>
    <property type="project" value="InterPro"/>
</dbReference>
<name>A0A843AGM8_9CREN</name>
<reference evidence="2" key="1">
    <citation type="submission" date="2020-10" db="EMBL/GenBank/DDBJ databases">
        <title>Fervidococcus fontis strain 3639Fd - the first crenarchaeon capable of growth on lipids.</title>
        <authorList>
            <person name="Kochetkova T.V."/>
            <person name="Elcheninov A.G."/>
            <person name="Toschakov S.V."/>
            <person name="Kublanov I.V."/>
        </authorList>
    </citation>
    <scope>NUCLEOTIDE SEQUENCE</scope>
    <source>
        <strain evidence="2">3639Fd</strain>
    </source>
</reference>
<dbReference type="PANTHER" id="PTHR43850:SF2">
    <property type="entry name" value="ABC TRANSPORTER ATP-BINDING PROTEIN MA_4021-RELATED"/>
    <property type="match status" value="1"/>
</dbReference>
<feature type="domain" description="ABC transporter" evidence="1">
    <location>
        <begin position="4"/>
        <end position="105"/>
    </location>
</feature>
<dbReference type="InterPro" id="IPR027417">
    <property type="entry name" value="P-loop_NTPase"/>
</dbReference>
<dbReference type="Gene3D" id="3.40.50.300">
    <property type="entry name" value="P-loop containing nucleotide triphosphate hydrolases"/>
    <property type="match status" value="1"/>
</dbReference>
<accession>A0A843AGM8</accession>
<dbReference type="Pfam" id="PF00005">
    <property type="entry name" value="ABC_tran"/>
    <property type="match status" value="1"/>
</dbReference>
<gene>
    <name evidence="2" type="ORF">IOK49_01490</name>
</gene>
<evidence type="ECO:0000313" key="3">
    <source>
        <dbReference type="Proteomes" id="UP000652307"/>
    </source>
</evidence>
<dbReference type="EMBL" id="JADEZV010000001">
    <property type="protein sequence ID" value="MBE9390759.1"/>
    <property type="molecule type" value="Genomic_DNA"/>
</dbReference>
<dbReference type="SUPFAM" id="SSF52540">
    <property type="entry name" value="P-loop containing nucleoside triphosphate hydrolases"/>
    <property type="match status" value="1"/>
</dbReference>
<evidence type="ECO:0000259" key="1">
    <source>
        <dbReference type="Pfam" id="PF00005"/>
    </source>
</evidence>
<organism evidence="2 3">
    <name type="scientific">Fervidicoccus fontis</name>
    <dbReference type="NCBI Taxonomy" id="683846"/>
    <lineage>
        <taxon>Archaea</taxon>
        <taxon>Thermoproteota</taxon>
        <taxon>Thermoprotei</taxon>
        <taxon>Fervidicoccales</taxon>
        <taxon>Fervidicoccaceae</taxon>
        <taxon>Fervidicoccus</taxon>
    </lineage>
</organism>
<sequence>MKGGRILVDGVDVEDIYAKTGVIAANFPEVLSLLSIRVVDLIDLHADLTGGDRSVALRILGDLGISEAFLRGKKLHELSAGQVKAVCTAIALATRAKHVLLDEPFEQLDPARKSRLIGYFEGYDGLIILNTHETWLIRNLTGWKVFFMFEGRGRSHPHIILN</sequence>